<name>A0ACC0BI82_CATRO</name>
<comment type="caution">
    <text evidence="1">The sequence shown here is derived from an EMBL/GenBank/DDBJ whole genome shotgun (WGS) entry which is preliminary data.</text>
</comment>
<evidence type="ECO:0000313" key="1">
    <source>
        <dbReference type="EMBL" id="KAI5672313.1"/>
    </source>
</evidence>
<reference evidence="2" key="1">
    <citation type="journal article" date="2023" name="Nat. Plants">
        <title>Single-cell RNA sequencing provides a high-resolution roadmap for understanding the multicellular compartmentation of specialized metabolism.</title>
        <authorList>
            <person name="Sun S."/>
            <person name="Shen X."/>
            <person name="Li Y."/>
            <person name="Li Y."/>
            <person name="Wang S."/>
            <person name="Li R."/>
            <person name="Zhang H."/>
            <person name="Shen G."/>
            <person name="Guo B."/>
            <person name="Wei J."/>
            <person name="Xu J."/>
            <person name="St-Pierre B."/>
            <person name="Chen S."/>
            <person name="Sun C."/>
        </authorList>
    </citation>
    <scope>NUCLEOTIDE SEQUENCE [LARGE SCALE GENOMIC DNA]</scope>
</reference>
<evidence type="ECO:0000313" key="2">
    <source>
        <dbReference type="Proteomes" id="UP001060085"/>
    </source>
</evidence>
<keyword evidence="2" id="KW-1185">Reference proteome</keyword>
<sequence>MVIKHKASGSSKGSEYAFKKQKLDSSQQKVMKSSEPKDEEVSAFHENRVIGKNFVERLLSEIGRRAKNEVKSSSPDDDDIEITIRTSGKFVINEEVAKKRALEEKGMTEAKTKGQDNQGCSLKKEKCKVVSSAWKGKAKRLFKKSDFEVRSSALENNKDGKEGRERNRKK</sequence>
<dbReference type="Proteomes" id="UP001060085">
    <property type="component" value="Linkage Group LG03"/>
</dbReference>
<gene>
    <name evidence="1" type="ORF">M9H77_12677</name>
</gene>
<proteinExistence type="predicted"/>
<protein>
    <submittedName>
        <fullName evidence="1">Uncharacterized protein</fullName>
    </submittedName>
</protein>
<accession>A0ACC0BI82</accession>
<dbReference type="EMBL" id="CM044703">
    <property type="protein sequence ID" value="KAI5672313.1"/>
    <property type="molecule type" value="Genomic_DNA"/>
</dbReference>
<organism evidence="1 2">
    <name type="scientific">Catharanthus roseus</name>
    <name type="common">Madagascar periwinkle</name>
    <name type="synonym">Vinca rosea</name>
    <dbReference type="NCBI Taxonomy" id="4058"/>
    <lineage>
        <taxon>Eukaryota</taxon>
        <taxon>Viridiplantae</taxon>
        <taxon>Streptophyta</taxon>
        <taxon>Embryophyta</taxon>
        <taxon>Tracheophyta</taxon>
        <taxon>Spermatophyta</taxon>
        <taxon>Magnoliopsida</taxon>
        <taxon>eudicotyledons</taxon>
        <taxon>Gunneridae</taxon>
        <taxon>Pentapetalae</taxon>
        <taxon>asterids</taxon>
        <taxon>lamiids</taxon>
        <taxon>Gentianales</taxon>
        <taxon>Apocynaceae</taxon>
        <taxon>Rauvolfioideae</taxon>
        <taxon>Vinceae</taxon>
        <taxon>Catharanthinae</taxon>
        <taxon>Catharanthus</taxon>
    </lineage>
</organism>